<dbReference type="EC" id="4.2.-.-" evidence="4"/>
<feature type="domain" description="YbaK/aminoacyl-tRNA synthetase-associated" evidence="5">
    <location>
        <begin position="35"/>
        <end position="145"/>
    </location>
</feature>
<dbReference type="PANTHER" id="PTHR30411:SF0">
    <property type="entry name" value="CYS-TRNA(PRO)_CYS-TRNA(CYS) DEACYLASE YBAK"/>
    <property type="match status" value="1"/>
</dbReference>
<dbReference type="SUPFAM" id="SSF55826">
    <property type="entry name" value="YbaK/ProRS associated domain"/>
    <property type="match status" value="1"/>
</dbReference>
<evidence type="ECO:0000313" key="6">
    <source>
        <dbReference type="EMBL" id="MDS9467702.1"/>
    </source>
</evidence>
<gene>
    <name evidence="6" type="primary">ybaK</name>
    <name evidence="6" type="ORF">RGQ15_08975</name>
</gene>
<dbReference type="PIRSF" id="PIRSF006181">
    <property type="entry name" value="EbsC_YbaK"/>
    <property type="match status" value="1"/>
</dbReference>
<evidence type="ECO:0000256" key="2">
    <source>
        <dbReference type="ARBA" id="ARBA00022917"/>
    </source>
</evidence>
<dbReference type="PANTHER" id="PTHR30411">
    <property type="entry name" value="CYTOPLASMIC PROTEIN"/>
    <property type="match status" value="1"/>
</dbReference>
<dbReference type="InterPro" id="IPR004369">
    <property type="entry name" value="Prolyl-tRNA_editing_YbaK/EbsC"/>
</dbReference>
<keyword evidence="7" id="KW-1185">Reference proteome</keyword>
<dbReference type="CDD" id="cd00002">
    <property type="entry name" value="YbaK_deacylase"/>
    <property type="match status" value="1"/>
</dbReference>
<reference evidence="7" key="1">
    <citation type="submission" date="2023-07" db="EMBL/GenBank/DDBJ databases">
        <title>Paracoccus sp. MBLB3053 whole genome sequence.</title>
        <authorList>
            <person name="Hwang C.Y."/>
            <person name="Cho E.-S."/>
            <person name="Seo M.-J."/>
        </authorList>
    </citation>
    <scope>NUCLEOTIDE SEQUENCE [LARGE SCALE GENOMIC DNA]</scope>
    <source>
        <strain evidence="7">MBLB3053</strain>
    </source>
</reference>
<evidence type="ECO:0000256" key="1">
    <source>
        <dbReference type="ARBA" id="ARBA00009798"/>
    </source>
</evidence>
<evidence type="ECO:0000259" key="5">
    <source>
        <dbReference type="Pfam" id="PF04073"/>
    </source>
</evidence>
<protein>
    <recommendedName>
        <fullName evidence="4">Cys-tRNA(Pro)/Cys-tRNA(Cys) deacylase</fullName>
        <ecNumber evidence="4">4.2.-.-</ecNumber>
    </recommendedName>
</protein>
<name>A0ABU2HSF8_9RHOB</name>
<sequence length="157" mass="16943">MARGTPATQVLTKAGISFGLVEYDYDPGGERVGLQAAEAMQMDPARVFKTLMIEVDGKACCAVLPSDAEVDMKAMAALCEGKSARMIRPETAERMTGYKVGGISPLGQRKPVPCILEDAARLHDTIFVNGGRRGLQIEIAPRDLVNVLGCRFARFAR</sequence>
<organism evidence="6 7">
    <name type="scientific">Paracoccus aurantius</name>
    <dbReference type="NCBI Taxonomy" id="3073814"/>
    <lineage>
        <taxon>Bacteria</taxon>
        <taxon>Pseudomonadati</taxon>
        <taxon>Pseudomonadota</taxon>
        <taxon>Alphaproteobacteria</taxon>
        <taxon>Rhodobacterales</taxon>
        <taxon>Paracoccaceae</taxon>
        <taxon>Paracoccus</taxon>
    </lineage>
</organism>
<evidence type="ECO:0000313" key="7">
    <source>
        <dbReference type="Proteomes" id="UP001269144"/>
    </source>
</evidence>
<proteinExistence type="inferred from homology"/>
<keyword evidence="2 4" id="KW-0648">Protein biosynthesis</keyword>
<dbReference type="InterPro" id="IPR036754">
    <property type="entry name" value="YbaK/aa-tRNA-synt-asso_dom_sf"/>
</dbReference>
<accession>A0ABU2HSF8</accession>
<evidence type="ECO:0000256" key="3">
    <source>
        <dbReference type="ARBA" id="ARBA00023239"/>
    </source>
</evidence>
<keyword evidence="3 4" id="KW-0456">Lyase</keyword>
<comment type="similarity">
    <text evidence="1 4">Belongs to the prolyl-tRNA editing family. YbaK/EbsC subfamily.</text>
</comment>
<evidence type="ECO:0000256" key="4">
    <source>
        <dbReference type="PIRNR" id="PIRNR006181"/>
    </source>
</evidence>
<dbReference type="InterPro" id="IPR007214">
    <property type="entry name" value="YbaK/aa-tRNA-synth-assoc-dom"/>
</dbReference>
<dbReference type="NCBIfam" id="TIGR00011">
    <property type="entry name" value="YbaK_EbsC"/>
    <property type="match status" value="1"/>
</dbReference>
<dbReference type="Proteomes" id="UP001269144">
    <property type="component" value="Unassembled WGS sequence"/>
</dbReference>
<dbReference type="Gene3D" id="3.90.960.10">
    <property type="entry name" value="YbaK/aminoacyl-tRNA synthetase-associated domain"/>
    <property type="match status" value="1"/>
</dbReference>
<comment type="caution">
    <text evidence="6">The sequence shown here is derived from an EMBL/GenBank/DDBJ whole genome shotgun (WGS) entry which is preliminary data.</text>
</comment>
<dbReference type="RefSeq" id="WP_311159872.1">
    <property type="nucleotide sequence ID" value="NZ_JAVQLW010000001.1"/>
</dbReference>
<dbReference type="EMBL" id="JAVQLW010000001">
    <property type="protein sequence ID" value="MDS9467702.1"/>
    <property type="molecule type" value="Genomic_DNA"/>
</dbReference>
<dbReference type="Pfam" id="PF04073">
    <property type="entry name" value="tRNA_edit"/>
    <property type="match status" value="1"/>
</dbReference>